<comment type="similarity">
    <text evidence="1">Belongs to the PspA/Vipp/IM30 family.</text>
</comment>
<organism evidence="4 5">
    <name type="scientific">Trichocoleus desertorum GB2-A4</name>
    <dbReference type="NCBI Taxonomy" id="2933944"/>
    <lineage>
        <taxon>Bacteria</taxon>
        <taxon>Bacillati</taxon>
        <taxon>Cyanobacteriota</taxon>
        <taxon>Cyanophyceae</taxon>
        <taxon>Leptolyngbyales</taxon>
        <taxon>Trichocoleusaceae</taxon>
        <taxon>Trichocoleus</taxon>
    </lineage>
</organism>
<keyword evidence="3" id="KW-1133">Transmembrane helix</keyword>
<evidence type="ECO:0000313" key="5">
    <source>
        <dbReference type="Proteomes" id="UP001464891"/>
    </source>
</evidence>
<dbReference type="Pfam" id="PF04012">
    <property type="entry name" value="PspA_IM30"/>
    <property type="match status" value="1"/>
</dbReference>
<dbReference type="PANTHER" id="PTHR31088">
    <property type="entry name" value="MEMBRANE-ASSOCIATED PROTEIN VIPP1, CHLOROPLASTIC"/>
    <property type="match status" value="1"/>
</dbReference>
<name>A0ABV0JE54_9CYAN</name>
<proteinExistence type="inferred from homology"/>
<sequence length="340" mass="34836">MGLFDRISRVVRAELNSSKGAYGQNYLNEGRALVAGGAVAGASIGKAGILAGGTGYSLGAVPLAALGALSGAALYEALRSLLENDASSTGAAAIGAVAGAATSATIGGVGVAVGGSAIGVGMASMAAGGAVVGLGLVGLNRLLQQGIDPEKLLDNAIEQMEADSQKARQAVIQVVASQKRLQQQYGQAQAEANQEPASIKNLKRNLILLDGKIAEAKMMRTSLKARIAIAKVNGQLPSTASQMSAGMPMGSFTRREEEVLQMEARSQAAAELAGADLEDLLDRLESGSDVDDELAAMKEALLQPSQPRFLPASPSSTNNPPRDAAVDEELEELKRQLDSL</sequence>
<protein>
    <submittedName>
        <fullName evidence="4">PspA/IM30 family protein</fullName>
    </submittedName>
</protein>
<keyword evidence="3" id="KW-0472">Membrane</keyword>
<dbReference type="EMBL" id="JAMPKM010000015">
    <property type="protein sequence ID" value="MEP0819578.1"/>
    <property type="molecule type" value="Genomic_DNA"/>
</dbReference>
<dbReference type="Proteomes" id="UP001464891">
    <property type="component" value="Unassembled WGS sequence"/>
</dbReference>
<evidence type="ECO:0000313" key="4">
    <source>
        <dbReference type="EMBL" id="MEP0819578.1"/>
    </source>
</evidence>
<dbReference type="InterPro" id="IPR007157">
    <property type="entry name" value="PspA_VIPP1"/>
</dbReference>
<comment type="caution">
    <text evidence="4">The sequence shown here is derived from an EMBL/GenBank/DDBJ whole genome shotgun (WGS) entry which is preliminary data.</text>
</comment>
<keyword evidence="3" id="KW-0812">Transmembrane</keyword>
<feature type="transmembrane region" description="Helical" evidence="3">
    <location>
        <begin position="56"/>
        <end position="78"/>
    </location>
</feature>
<evidence type="ECO:0000256" key="3">
    <source>
        <dbReference type="SAM" id="Phobius"/>
    </source>
</evidence>
<keyword evidence="5" id="KW-1185">Reference proteome</keyword>
<dbReference type="RefSeq" id="WP_348252448.1">
    <property type="nucleotide sequence ID" value="NZ_JAMPKM010000015.1"/>
</dbReference>
<reference evidence="4 5" key="1">
    <citation type="submission" date="2022-04" db="EMBL/GenBank/DDBJ databases">
        <title>Positive selection, recombination, and allopatry shape intraspecific diversity of widespread and dominant cyanobacteria.</title>
        <authorList>
            <person name="Wei J."/>
            <person name="Shu W."/>
            <person name="Hu C."/>
        </authorList>
    </citation>
    <scope>NUCLEOTIDE SEQUENCE [LARGE SCALE GENOMIC DNA]</scope>
    <source>
        <strain evidence="4 5">GB2-A4</strain>
    </source>
</reference>
<evidence type="ECO:0000256" key="1">
    <source>
        <dbReference type="ARBA" id="ARBA00043985"/>
    </source>
</evidence>
<feature type="region of interest" description="Disordered" evidence="2">
    <location>
        <begin position="302"/>
        <end position="340"/>
    </location>
</feature>
<feature type="transmembrane region" description="Helical" evidence="3">
    <location>
        <begin position="90"/>
        <end position="112"/>
    </location>
</feature>
<accession>A0ABV0JE54</accession>
<gene>
    <name evidence="4" type="ORF">NC998_20990</name>
</gene>
<evidence type="ECO:0000256" key="2">
    <source>
        <dbReference type="SAM" id="MobiDB-lite"/>
    </source>
</evidence>
<dbReference type="PANTHER" id="PTHR31088:SF6">
    <property type="entry name" value="PHAGE SHOCK PROTEIN A"/>
    <property type="match status" value="1"/>
</dbReference>
<feature type="transmembrane region" description="Helical" evidence="3">
    <location>
        <begin position="118"/>
        <end position="139"/>
    </location>
</feature>